<sequence>MGAGRRSARDMDGHGTHMAGDHCGWRGLQTHMAGDHCGWRGLQANSGPSGATVANSAPWVATVGTGKLDRDFPAYVTLPTSARLAGVSLYAGPAQSTRPVMLPLVYGGGRDNASKLCLSGTLDPASVRGKIVLCDRSVNAHPSCLAADFPRVSFVATMDDAEEVFRGAHVVLRHEITLRGARLVRHEGRDLYHLSPVPCPVHLSLPSLLSLSLSSVVAGSAAAAFLRGRWRIPPLSLSPLLRVSPDRRRRLPPWSLDPPWSSPPPSPPPSSARRMRRGPPIPATCSTSCPYGEEGPPRGGAAVAARWRIRRLLLHPCRHLQARPPPLSSVLSLPSPPLPLNSSSAAPMACVCKLW</sequence>
<dbReference type="Gene3D" id="3.40.50.200">
    <property type="entry name" value="Peptidase S8/S53 domain"/>
    <property type="match status" value="1"/>
</dbReference>
<dbReference type="PANTHER" id="PTHR10795">
    <property type="entry name" value="PROPROTEIN CONVERTASE SUBTILISIN/KEXIN"/>
    <property type="match status" value="1"/>
</dbReference>
<dbReference type="AlphaFoldDB" id="A0AAD8QYY9"/>
<evidence type="ECO:0000256" key="3">
    <source>
        <dbReference type="SAM" id="MobiDB-lite"/>
    </source>
</evidence>
<dbReference type="InterPro" id="IPR036852">
    <property type="entry name" value="Peptidase_S8/S53_dom_sf"/>
</dbReference>
<dbReference type="InterPro" id="IPR045051">
    <property type="entry name" value="SBT"/>
</dbReference>
<keyword evidence="5" id="KW-1185">Reference proteome</keyword>
<dbReference type="CDD" id="cd02120">
    <property type="entry name" value="PA_subtilisin_like"/>
    <property type="match status" value="1"/>
</dbReference>
<gene>
    <name evidence="4" type="ORF">QYE76_034107</name>
</gene>
<evidence type="ECO:0000256" key="2">
    <source>
        <dbReference type="ARBA" id="ARBA00022729"/>
    </source>
</evidence>
<feature type="compositionally biased region" description="Pro residues" evidence="3">
    <location>
        <begin position="260"/>
        <end position="270"/>
    </location>
</feature>
<proteinExistence type="inferred from homology"/>
<protein>
    <submittedName>
        <fullName evidence="4">Uncharacterized protein</fullName>
    </submittedName>
</protein>
<dbReference type="Proteomes" id="UP001231189">
    <property type="component" value="Unassembled WGS sequence"/>
</dbReference>
<evidence type="ECO:0000313" key="5">
    <source>
        <dbReference type="Proteomes" id="UP001231189"/>
    </source>
</evidence>
<reference evidence="4" key="1">
    <citation type="submission" date="2023-07" db="EMBL/GenBank/DDBJ databases">
        <title>A chromosome-level genome assembly of Lolium multiflorum.</title>
        <authorList>
            <person name="Chen Y."/>
            <person name="Copetti D."/>
            <person name="Kolliker R."/>
            <person name="Studer B."/>
        </authorList>
    </citation>
    <scope>NUCLEOTIDE SEQUENCE</scope>
    <source>
        <strain evidence="4">02402/16</strain>
        <tissue evidence="4">Leaf</tissue>
    </source>
</reference>
<accession>A0AAD8QYY9</accession>
<evidence type="ECO:0000256" key="1">
    <source>
        <dbReference type="ARBA" id="ARBA00011073"/>
    </source>
</evidence>
<comment type="similarity">
    <text evidence="1">Belongs to the peptidase S8 family.</text>
</comment>
<dbReference type="Gene3D" id="3.50.30.30">
    <property type="match status" value="1"/>
</dbReference>
<dbReference type="GO" id="GO:0004252">
    <property type="term" value="F:serine-type endopeptidase activity"/>
    <property type="evidence" value="ECO:0007669"/>
    <property type="project" value="InterPro"/>
</dbReference>
<dbReference type="GO" id="GO:0006508">
    <property type="term" value="P:proteolysis"/>
    <property type="evidence" value="ECO:0007669"/>
    <property type="project" value="InterPro"/>
</dbReference>
<comment type="caution">
    <text evidence="4">The sequence shown here is derived from an EMBL/GenBank/DDBJ whole genome shotgun (WGS) entry which is preliminary data.</text>
</comment>
<name>A0AAD8QYY9_LOLMU</name>
<dbReference type="EMBL" id="JAUUTY010000007">
    <property type="protein sequence ID" value="KAK1610434.1"/>
    <property type="molecule type" value="Genomic_DNA"/>
</dbReference>
<organism evidence="4 5">
    <name type="scientific">Lolium multiflorum</name>
    <name type="common">Italian ryegrass</name>
    <name type="synonym">Lolium perenne subsp. multiflorum</name>
    <dbReference type="NCBI Taxonomy" id="4521"/>
    <lineage>
        <taxon>Eukaryota</taxon>
        <taxon>Viridiplantae</taxon>
        <taxon>Streptophyta</taxon>
        <taxon>Embryophyta</taxon>
        <taxon>Tracheophyta</taxon>
        <taxon>Spermatophyta</taxon>
        <taxon>Magnoliopsida</taxon>
        <taxon>Liliopsida</taxon>
        <taxon>Poales</taxon>
        <taxon>Poaceae</taxon>
        <taxon>BOP clade</taxon>
        <taxon>Pooideae</taxon>
        <taxon>Poodae</taxon>
        <taxon>Poeae</taxon>
        <taxon>Poeae Chloroplast Group 2 (Poeae type)</taxon>
        <taxon>Loliodinae</taxon>
        <taxon>Loliinae</taxon>
        <taxon>Lolium</taxon>
    </lineage>
</organism>
<evidence type="ECO:0000313" key="4">
    <source>
        <dbReference type="EMBL" id="KAK1610434.1"/>
    </source>
</evidence>
<feature type="region of interest" description="Disordered" evidence="3">
    <location>
        <begin position="252"/>
        <end position="297"/>
    </location>
</feature>
<keyword evidence="2" id="KW-0732">Signal</keyword>